<dbReference type="HOGENOM" id="CLU_1927499_0_0_1"/>
<dbReference type="OrthoDB" id="3259294at2759"/>
<gene>
    <name evidence="1" type="ORF">CC1G_14749</name>
</gene>
<organism evidence="1 2">
    <name type="scientific">Coprinopsis cinerea (strain Okayama-7 / 130 / ATCC MYA-4618 / FGSC 9003)</name>
    <name type="common">Inky cap fungus</name>
    <name type="synonym">Hormographiella aspergillata</name>
    <dbReference type="NCBI Taxonomy" id="240176"/>
    <lineage>
        <taxon>Eukaryota</taxon>
        <taxon>Fungi</taxon>
        <taxon>Dikarya</taxon>
        <taxon>Basidiomycota</taxon>
        <taxon>Agaricomycotina</taxon>
        <taxon>Agaricomycetes</taxon>
        <taxon>Agaricomycetidae</taxon>
        <taxon>Agaricales</taxon>
        <taxon>Agaricineae</taxon>
        <taxon>Psathyrellaceae</taxon>
        <taxon>Coprinopsis</taxon>
    </lineage>
</organism>
<dbReference type="AlphaFoldDB" id="D6RNG5"/>
<dbReference type="VEuPathDB" id="FungiDB:CC1G_14749"/>
<dbReference type="EMBL" id="AACS02000007">
    <property type="protein sequence ID" value="EFI27278.1"/>
    <property type="molecule type" value="Genomic_DNA"/>
</dbReference>
<sequence>MANFNVCYECLDERDDYHNILKQKRKEAIQNHVFNPFRGFEDNDQDDKEVDELMKELMSKFAEDECSELVSTTGYKSRRNDRDKLKAHAILEKLNWLDKCDRSNIKELKMYLGGMGGTEASPLWFWRLVIV</sequence>
<protein>
    <submittedName>
        <fullName evidence="1">Uncharacterized protein</fullName>
    </submittedName>
</protein>
<evidence type="ECO:0000313" key="1">
    <source>
        <dbReference type="EMBL" id="EFI27278.1"/>
    </source>
</evidence>
<accession>D6RNG5</accession>
<dbReference type="Proteomes" id="UP000001861">
    <property type="component" value="Unassembled WGS sequence"/>
</dbReference>
<dbReference type="GeneID" id="9378409"/>
<reference evidence="1 2" key="1">
    <citation type="journal article" date="2010" name="Proc. Natl. Acad. Sci. U.S.A.">
        <title>Insights into evolution of multicellular fungi from the assembled chromosomes of the mushroom Coprinopsis cinerea (Coprinus cinereus).</title>
        <authorList>
            <person name="Stajich J.E."/>
            <person name="Wilke S.K."/>
            <person name="Ahren D."/>
            <person name="Au C.H."/>
            <person name="Birren B.W."/>
            <person name="Borodovsky M."/>
            <person name="Burns C."/>
            <person name="Canback B."/>
            <person name="Casselton L.A."/>
            <person name="Cheng C.K."/>
            <person name="Deng J."/>
            <person name="Dietrich F.S."/>
            <person name="Fargo D.C."/>
            <person name="Farman M.L."/>
            <person name="Gathman A.C."/>
            <person name="Goldberg J."/>
            <person name="Guigo R."/>
            <person name="Hoegger P.J."/>
            <person name="Hooker J.B."/>
            <person name="Huggins A."/>
            <person name="James T.Y."/>
            <person name="Kamada T."/>
            <person name="Kilaru S."/>
            <person name="Kodira C."/>
            <person name="Kues U."/>
            <person name="Kupfer D."/>
            <person name="Kwan H.S."/>
            <person name="Lomsadze A."/>
            <person name="Li W."/>
            <person name="Lilly W.W."/>
            <person name="Ma L.J."/>
            <person name="Mackey A.J."/>
            <person name="Manning G."/>
            <person name="Martin F."/>
            <person name="Muraguchi H."/>
            <person name="Natvig D.O."/>
            <person name="Palmerini H."/>
            <person name="Ramesh M.A."/>
            <person name="Rehmeyer C.J."/>
            <person name="Roe B.A."/>
            <person name="Shenoy N."/>
            <person name="Stanke M."/>
            <person name="Ter-Hovhannisyan V."/>
            <person name="Tunlid A."/>
            <person name="Velagapudi R."/>
            <person name="Vision T.J."/>
            <person name="Zeng Q."/>
            <person name="Zolan M.E."/>
            <person name="Pukkila P.J."/>
        </authorList>
    </citation>
    <scope>NUCLEOTIDE SEQUENCE [LARGE SCALE GENOMIC DNA]</scope>
    <source>
        <strain evidence="2">Okayama-7 / 130 / ATCC MYA-4618 / FGSC 9003</strain>
    </source>
</reference>
<name>D6RNG5_COPC7</name>
<keyword evidence="2" id="KW-1185">Reference proteome</keyword>
<dbReference type="RefSeq" id="XP_002910772.1">
    <property type="nucleotide sequence ID" value="XM_002910726.1"/>
</dbReference>
<dbReference type="KEGG" id="cci:CC1G_14749"/>
<proteinExistence type="predicted"/>
<evidence type="ECO:0000313" key="2">
    <source>
        <dbReference type="Proteomes" id="UP000001861"/>
    </source>
</evidence>
<dbReference type="InParanoid" id="D6RNG5"/>
<comment type="caution">
    <text evidence="1">The sequence shown here is derived from an EMBL/GenBank/DDBJ whole genome shotgun (WGS) entry which is preliminary data.</text>
</comment>